<dbReference type="Gene3D" id="1.20.58.340">
    <property type="entry name" value="Magnesium transport protein CorA, transmembrane region"/>
    <property type="match status" value="1"/>
</dbReference>
<organism evidence="7 8">
    <name type="scientific">Tothia fuscella</name>
    <dbReference type="NCBI Taxonomy" id="1048955"/>
    <lineage>
        <taxon>Eukaryota</taxon>
        <taxon>Fungi</taxon>
        <taxon>Dikarya</taxon>
        <taxon>Ascomycota</taxon>
        <taxon>Pezizomycotina</taxon>
        <taxon>Dothideomycetes</taxon>
        <taxon>Pleosporomycetidae</taxon>
        <taxon>Venturiales</taxon>
        <taxon>Cylindrosympodiaceae</taxon>
        <taxon>Tothia</taxon>
    </lineage>
</organism>
<dbReference type="AlphaFoldDB" id="A0A9P4NZ85"/>
<proteinExistence type="predicted"/>
<evidence type="ECO:0000313" key="8">
    <source>
        <dbReference type="Proteomes" id="UP000800235"/>
    </source>
</evidence>
<feature type="region of interest" description="Disordered" evidence="5">
    <location>
        <begin position="548"/>
        <end position="567"/>
    </location>
</feature>
<dbReference type="OrthoDB" id="3231000at2759"/>
<name>A0A9P4NZ85_9PEZI</name>
<feature type="transmembrane region" description="Helical" evidence="6">
    <location>
        <begin position="465"/>
        <end position="484"/>
    </location>
</feature>
<dbReference type="EMBL" id="MU007014">
    <property type="protein sequence ID" value="KAF2435204.1"/>
    <property type="molecule type" value="Genomic_DNA"/>
</dbReference>
<dbReference type="SUPFAM" id="SSF144083">
    <property type="entry name" value="Magnesium transport protein CorA, transmembrane region"/>
    <property type="match status" value="1"/>
</dbReference>
<keyword evidence="3 6" id="KW-1133">Transmembrane helix</keyword>
<dbReference type="GO" id="GO:0016020">
    <property type="term" value="C:membrane"/>
    <property type="evidence" value="ECO:0007669"/>
    <property type="project" value="UniProtKB-SubCell"/>
</dbReference>
<comment type="caution">
    <text evidence="7">The sequence shown here is derived from an EMBL/GenBank/DDBJ whole genome shotgun (WGS) entry which is preliminary data.</text>
</comment>
<evidence type="ECO:0000256" key="6">
    <source>
        <dbReference type="SAM" id="Phobius"/>
    </source>
</evidence>
<feature type="compositionally biased region" description="Polar residues" evidence="5">
    <location>
        <begin position="554"/>
        <end position="567"/>
    </location>
</feature>
<accession>A0A9P4NZ85</accession>
<gene>
    <name evidence="7" type="ORF">EJ08DRAFT_580854</name>
</gene>
<evidence type="ECO:0000256" key="3">
    <source>
        <dbReference type="ARBA" id="ARBA00022989"/>
    </source>
</evidence>
<evidence type="ECO:0000313" key="7">
    <source>
        <dbReference type="EMBL" id="KAF2435204.1"/>
    </source>
</evidence>
<evidence type="ECO:0000256" key="1">
    <source>
        <dbReference type="ARBA" id="ARBA00004141"/>
    </source>
</evidence>
<dbReference type="Proteomes" id="UP000800235">
    <property type="component" value="Unassembled WGS sequence"/>
</dbReference>
<sequence length="567" mass="64445">MSLKQPKAATNATNHGQQTNTSNQNWLSSPGPYQETIKKAINLNPSLAKEDPRNIYTIPRLGNSRLVCLDLELTGAPNLDRLKQREFSNVIDLKVYLDSYHSSPLLQHRRVYIMEGLDPDFVQVIGSHFSIDPSFFLYQERHPRLEVWDRGNHRAIATPRLPSLSDPKQYVLQYPEMRNFNNELIYYRNVCARTGRPILTIGFEGRLDPISTICRKCSIWTTTHPDGSWDVIVLCDPPLQKVVEVKSSRTVKNLPGQLYQGGYLDFTQHDFSDTNIIRGPPRSGLLDDVCFYTKDLWETRRLSTALDSPIKFTVIVKKIVASEYMKLLDYFEGVVRKLRDSEWRLAGAGDYSNPKRAAAHEQWSSLHVCSHRMAEHIDDVEAILISLNISLVPPPPMDDEDWTACDRDFQYIYHRLKSLKDRTDCMVTSTIGLAGIVGNKQALREAELSLKEARRSIREAKSVKTLTVIAMFFIPLAWTSGLFSMSEQFSPGAKHFWIYFAVSIPLVLLVFVVVGLMQLGYDDSTVDWSLDTFIESFGRLRRKVVPKKDESGVSGKSTAFTSSSPMP</sequence>
<protein>
    <submittedName>
        <fullName evidence="7">Uncharacterized protein</fullName>
    </submittedName>
</protein>
<evidence type="ECO:0000256" key="2">
    <source>
        <dbReference type="ARBA" id="ARBA00022692"/>
    </source>
</evidence>
<comment type="subcellular location">
    <subcellularLocation>
        <location evidence="1">Membrane</location>
        <topology evidence="1">Multi-pass membrane protein</topology>
    </subcellularLocation>
</comment>
<feature type="compositionally biased region" description="Polar residues" evidence="5">
    <location>
        <begin position="8"/>
        <end position="27"/>
    </location>
</feature>
<evidence type="ECO:0000256" key="4">
    <source>
        <dbReference type="ARBA" id="ARBA00023136"/>
    </source>
</evidence>
<dbReference type="InterPro" id="IPR045863">
    <property type="entry name" value="CorA_TM1_TM2"/>
</dbReference>
<keyword evidence="2 6" id="KW-0812">Transmembrane</keyword>
<reference evidence="7" key="1">
    <citation type="journal article" date="2020" name="Stud. Mycol.">
        <title>101 Dothideomycetes genomes: a test case for predicting lifestyles and emergence of pathogens.</title>
        <authorList>
            <person name="Haridas S."/>
            <person name="Albert R."/>
            <person name="Binder M."/>
            <person name="Bloem J."/>
            <person name="Labutti K."/>
            <person name="Salamov A."/>
            <person name="Andreopoulos B."/>
            <person name="Baker S."/>
            <person name="Barry K."/>
            <person name="Bills G."/>
            <person name="Bluhm B."/>
            <person name="Cannon C."/>
            <person name="Castanera R."/>
            <person name="Culley D."/>
            <person name="Daum C."/>
            <person name="Ezra D."/>
            <person name="Gonzalez J."/>
            <person name="Henrissat B."/>
            <person name="Kuo A."/>
            <person name="Liang C."/>
            <person name="Lipzen A."/>
            <person name="Lutzoni F."/>
            <person name="Magnuson J."/>
            <person name="Mondo S."/>
            <person name="Nolan M."/>
            <person name="Ohm R."/>
            <person name="Pangilinan J."/>
            <person name="Park H.-J."/>
            <person name="Ramirez L."/>
            <person name="Alfaro M."/>
            <person name="Sun H."/>
            <person name="Tritt A."/>
            <person name="Yoshinaga Y."/>
            <person name="Zwiers L.-H."/>
            <person name="Turgeon B."/>
            <person name="Goodwin S."/>
            <person name="Spatafora J."/>
            <person name="Crous P."/>
            <person name="Grigoriev I."/>
        </authorList>
    </citation>
    <scope>NUCLEOTIDE SEQUENCE</scope>
    <source>
        <strain evidence="7">CBS 130266</strain>
    </source>
</reference>
<keyword evidence="8" id="KW-1185">Reference proteome</keyword>
<keyword evidence="4 6" id="KW-0472">Membrane</keyword>
<feature type="transmembrane region" description="Helical" evidence="6">
    <location>
        <begin position="496"/>
        <end position="521"/>
    </location>
</feature>
<evidence type="ECO:0000256" key="5">
    <source>
        <dbReference type="SAM" id="MobiDB-lite"/>
    </source>
</evidence>
<feature type="region of interest" description="Disordered" evidence="5">
    <location>
        <begin position="1"/>
        <end position="27"/>
    </location>
</feature>